<evidence type="ECO:0000313" key="1">
    <source>
        <dbReference type="EMBL" id="MFD2200394.1"/>
    </source>
</evidence>
<dbReference type="EMBL" id="JBHUIV010000005">
    <property type="protein sequence ID" value="MFD2200394.1"/>
    <property type="molecule type" value="Genomic_DNA"/>
</dbReference>
<proteinExistence type="predicted"/>
<accession>A0ABW5B4M7</accession>
<reference evidence="2" key="1">
    <citation type="journal article" date="2019" name="Int. J. Syst. Evol. Microbiol.">
        <title>The Global Catalogue of Microorganisms (GCM) 10K type strain sequencing project: providing services to taxonomists for standard genome sequencing and annotation.</title>
        <authorList>
            <consortium name="The Broad Institute Genomics Platform"/>
            <consortium name="The Broad Institute Genome Sequencing Center for Infectious Disease"/>
            <person name="Wu L."/>
            <person name="Ma J."/>
        </authorList>
    </citation>
    <scope>NUCLEOTIDE SEQUENCE [LARGE SCALE GENOMIC DNA]</scope>
    <source>
        <strain evidence="2">KCTC 19812</strain>
    </source>
</reference>
<dbReference type="Proteomes" id="UP001597414">
    <property type="component" value="Unassembled WGS sequence"/>
</dbReference>
<name>A0ABW5B4M7_9BACT</name>
<comment type="caution">
    <text evidence="1">The sequence shown here is derived from an EMBL/GenBank/DDBJ whole genome shotgun (WGS) entry which is preliminary data.</text>
</comment>
<dbReference type="RefSeq" id="WP_380800079.1">
    <property type="nucleotide sequence ID" value="NZ_JBHUIV010000005.1"/>
</dbReference>
<sequence length="74" mass="7953">MANYSFINQIKKGFKSIEPAILLFSGTYLLIQAIQKKNIPIGVAGGVLVFRGGMDLGKVVEESGIKEAIENRAG</sequence>
<protein>
    <submittedName>
        <fullName evidence="1">Uncharacterized protein</fullName>
    </submittedName>
</protein>
<organism evidence="1 2">
    <name type="scientific">Shivajiella indica</name>
    <dbReference type="NCBI Taxonomy" id="872115"/>
    <lineage>
        <taxon>Bacteria</taxon>
        <taxon>Pseudomonadati</taxon>
        <taxon>Bacteroidota</taxon>
        <taxon>Cytophagia</taxon>
        <taxon>Cytophagales</taxon>
        <taxon>Cyclobacteriaceae</taxon>
        <taxon>Shivajiella</taxon>
    </lineage>
</organism>
<keyword evidence="2" id="KW-1185">Reference proteome</keyword>
<gene>
    <name evidence="1" type="ORF">ACFSKV_02370</name>
</gene>
<evidence type="ECO:0000313" key="2">
    <source>
        <dbReference type="Proteomes" id="UP001597414"/>
    </source>
</evidence>